<keyword evidence="6" id="KW-1185">Reference proteome</keyword>
<evidence type="ECO:0000313" key="5">
    <source>
        <dbReference type="EMBL" id="KAH7302030.1"/>
    </source>
</evidence>
<sequence>MAVCVATTPASWFSLLLLAACYSLCSCMCVHADGKNVKSLFVFGDSYADTGNRDPLDESLNIFWKKPYGSTWPGHPTGRASNGRVFTDFFAAHIGVKTPPAYRVVQDEVKMHPKLRHLRSSIAGGVNFAYAGSGIFPTFGPKIPTISAQIDQFRAILRERSVCISDSSTALLVVAGNDYTIYGLSPKNESLANFTGRVVSGIIDSLKALHKLGFNKLAVTNLEPFGCFPAATAPSNYRICNETSTQESRLHNKLLASRIRGLKPILPKADITILDLDRAFSHALQGYFKHSRYQWKSCCQQKENGQCGAVDAKGNALYSVCPDPNEAFFWDTVHPTDSGWNSVAKILFS</sequence>
<proteinExistence type="inferred from homology"/>
<dbReference type="EMBL" id="CM035428">
    <property type="protein sequence ID" value="KAH7302030.1"/>
    <property type="molecule type" value="Genomic_DNA"/>
</dbReference>
<feature type="signal peptide" evidence="4">
    <location>
        <begin position="1"/>
        <end position="27"/>
    </location>
</feature>
<evidence type="ECO:0000256" key="2">
    <source>
        <dbReference type="ARBA" id="ARBA00022801"/>
    </source>
</evidence>
<comment type="similarity">
    <text evidence="1">Belongs to the 'GDSL' lipolytic enzyme family.</text>
</comment>
<gene>
    <name evidence="5" type="ORF">KP509_23G053100</name>
</gene>
<keyword evidence="3" id="KW-0443">Lipid metabolism</keyword>
<reference evidence="5 6" key="1">
    <citation type="submission" date="2021-08" db="EMBL/GenBank/DDBJ databases">
        <title>WGS assembly of Ceratopteris richardii.</title>
        <authorList>
            <person name="Marchant D.B."/>
            <person name="Chen G."/>
            <person name="Jenkins J."/>
            <person name="Shu S."/>
            <person name="Leebens-Mack J."/>
            <person name="Grimwood J."/>
            <person name="Schmutz J."/>
            <person name="Soltis P."/>
            <person name="Soltis D."/>
            <person name="Chen Z.-H."/>
        </authorList>
    </citation>
    <scope>NUCLEOTIDE SEQUENCE [LARGE SCALE GENOMIC DNA]</scope>
    <source>
        <strain evidence="5">Whitten #5841</strain>
        <tissue evidence="5">Leaf</tissue>
    </source>
</reference>
<dbReference type="SUPFAM" id="SSF52266">
    <property type="entry name" value="SGNH hydrolase"/>
    <property type="match status" value="1"/>
</dbReference>
<evidence type="ECO:0000256" key="3">
    <source>
        <dbReference type="ARBA" id="ARBA00023098"/>
    </source>
</evidence>
<dbReference type="PANTHER" id="PTHR46020">
    <property type="entry name" value="OSJNBB0059K02.9 PROTEIN"/>
    <property type="match status" value="1"/>
</dbReference>
<dbReference type="OMA" id="YVDNDAM"/>
<dbReference type="InterPro" id="IPR001087">
    <property type="entry name" value="GDSL"/>
</dbReference>
<dbReference type="AlphaFoldDB" id="A0A8T2RZW1"/>
<feature type="chain" id="PRO_5035815554" description="GDSL esterase/lipase" evidence="4">
    <location>
        <begin position="28"/>
        <end position="349"/>
    </location>
</feature>
<organism evidence="5 6">
    <name type="scientific">Ceratopteris richardii</name>
    <name type="common">Triangle waterfern</name>
    <dbReference type="NCBI Taxonomy" id="49495"/>
    <lineage>
        <taxon>Eukaryota</taxon>
        <taxon>Viridiplantae</taxon>
        <taxon>Streptophyta</taxon>
        <taxon>Embryophyta</taxon>
        <taxon>Tracheophyta</taxon>
        <taxon>Polypodiopsida</taxon>
        <taxon>Polypodiidae</taxon>
        <taxon>Polypodiales</taxon>
        <taxon>Pteridineae</taxon>
        <taxon>Pteridaceae</taxon>
        <taxon>Parkerioideae</taxon>
        <taxon>Ceratopteris</taxon>
    </lineage>
</organism>
<dbReference type="InterPro" id="IPR036514">
    <property type="entry name" value="SGNH_hydro_sf"/>
</dbReference>
<name>A0A8T2RZW1_CERRI</name>
<keyword evidence="4" id="KW-0732">Signal</keyword>
<dbReference type="PANTHER" id="PTHR46020:SF4">
    <property type="entry name" value="OS04G0650200 PROTEIN"/>
    <property type="match status" value="1"/>
</dbReference>
<comment type="caution">
    <text evidence="5">The sequence shown here is derived from an EMBL/GenBank/DDBJ whole genome shotgun (WGS) entry which is preliminary data.</text>
</comment>
<evidence type="ECO:0000256" key="4">
    <source>
        <dbReference type="SAM" id="SignalP"/>
    </source>
</evidence>
<evidence type="ECO:0000313" key="6">
    <source>
        <dbReference type="Proteomes" id="UP000825935"/>
    </source>
</evidence>
<dbReference type="Pfam" id="PF00657">
    <property type="entry name" value="Lipase_GDSL"/>
    <property type="match status" value="1"/>
</dbReference>
<keyword evidence="2" id="KW-0378">Hydrolase</keyword>
<evidence type="ECO:0008006" key="7">
    <source>
        <dbReference type="Google" id="ProtNLM"/>
    </source>
</evidence>
<dbReference type="GO" id="GO:0006629">
    <property type="term" value="P:lipid metabolic process"/>
    <property type="evidence" value="ECO:0007669"/>
    <property type="project" value="UniProtKB-KW"/>
</dbReference>
<evidence type="ECO:0000256" key="1">
    <source>
        <dbReference type="ARBA" id="ARBA00008668"/>
    </source>
</evidence>
<dbReference type="OrthoDB" id="1600564at2759"/>
<protein>
    <recommendedName>
        <fullName evidence="7">GDSL esterase/lipase</fullName>
    </recommendedName>
</protein>
<accession>A0A8T2RZW1</accession>
<dbReference type="GO" id="GO:0016788">
    <property type="term" value="F:hydrolase activity, acting on ester bonds"/>
    <property type="evidence" value="ECO:0007669"/>
    <property type="project" value="InterPro"/>
</dbReference>
<dbReference type="Gene3D" id="3.40.50.1110">
    <property type="entry name" value="SGNH hydrolase"/>
    <property type="match status" value="1"/>
</dbReference>
<dbReference type="Proteomes" id="UP000825935">
    <property type="component" value="Chromosome 23"/>
</dbReference>